<sequence>MPPPPDLSSYRLSDAESQRIFQEQILPAEFPASPSPSPSSTRQQPLAVLAVGQTGAGKTLLAPAILHALSPSKPVHLIADTYKTYHPQYASLMQSSTPRQASPATGPDARRWLALAAGEAARRGVDVVLESACRHPDDFCALAAQFRAARYRVEVVVLAVPAALSRLGILARFYEKKPEAQSRGLPVRLTPVKVHDDSYAGLLHAARYLESSGAADQVVVVRRGNLVAYGWERAGGETPKIAEAVERERERRLTEAERKTALGGVQRLELHEGAKEQLEQVRELLKPLISDAAHDATHSTLVPIEFARKDGDERASNVLRLGHA</sequence>
<gene>
    <name evidence="4" type="ORF">BBAD15_g7060</name>
</gene>
<protein>
    <submittedName>
        <fullName evidence="4">Toxin zeta</fullName>
    </submittedName>
</protein>
<comment type="caution">
    <text evidence="4">The sequence shown here is derived from an EMBL/GenBank/DDBJ whole genome shotgun (WGS) entry which is preliminary data.</text>
</comment>
<dbReference type="EMBL" id="ANFO01000667">
    <property type="protein sequence ID" value="KGQ07620.1"/>
    <property type="molecule type" value="Genomic_DNA"/>
</dbReference>
<keyword evidence="2" id="KW-0067">ATP-binding</keyword>
<dbReference type="Proteomes" id="UP000030106">
    <property type="component" value="Unassembled WGS sequence"/>
</dbReference>
<proteinExistence type="predicted"/>
<dbReference type="InterPro" id="IPR010488">
    <property type="entry name" value="Zeta_toxin_domain"/>
</dbReference>
<dbReference type="eggNOG" id="ENOG502RKKK">
    <property type="taxonomic scope" value="Eukaryota"/>
</dbReference>
<dbReference type="OrthoDB" id="2881954at2759"/>
<dbReference type="GO" id="GO:0016301">
    <property type="term" value="F:kinase activity"/>
    <property type="evidence" value="ECO:0007669"/>
    <property type="project" value="InterPro"/>
</dbReference>
<organism evidence="4 5">
    <name type="scientific">Beauveria bassiana D1-5</name>
    <dbReference type="NCBI Taxonomy" id="1245745"/>
    <lineage>
        <taxon>Eukaryota</taxon>
        <taxon>Fungi</taxon>
        <taxon>Dikarya</taxon>
        <taxon>Ascomycota</taxon>
        <taxon>Pezizomycotina</taxon>
        <taxon>Sordariomycetes</taxon>
        <taxon>Hypocreomycetidae</taxon>
        <taxon>Hypocreales</taxon>
        <taxon>Cordycipitaceae</taxon>
        <taxon>Beauveria</taxon>
    </lineage>
</organism>
<name>A0A0A2VN95_BEABA</name>
<dbReference type="Gene3D" id="3.40.50.300">
    <property type="entry name" value="P-loop containing nucleotide triphosphate hydrolases"/>
    <property type="match status" value="1"/>
</dbReference>
<reference evidence="4 5" key="1">
    <citation type="submission" date="2012-10" db="EMBL/GenBank/DDBJ databases">
        <title>Genome sequencing and analysis of entomopathogenic fungi Beauveria bassiana D1-5.</title>
        <authorList>
            <person name="Li Q."/>
            <person name="Wang L."/>
            <person name="Zhang Z."/>
            <person name="Wang Q."/>
            <person name="Ren J."/>
            <person name="Wang M."/>
            <person name="Xu W."/>
            <person name="Wang J."/>
            <person name="Lu Y."/>
            <person name="Du Q."/>
            <person name="Sun Z."/>
        </authorList>
    </citation>
    <scope>NUCLEOTIDE SEQUENCE [LARGE SCALE GENOMIC DNA]</scope>
    <source>
        <strain evidence="4 5">D1-5</strain>
    </source>
</reference>
<dbReference type="Pfam" id="PF06414">
    <property type="entry name" value="Zeta_toxin"/>
    <property type="match status" value="1"/>
</dbReference>
<evidence type="ECO:0000313" key="4">
    <source>
        <dbReference type="EMBL" id="KGQ07620.1"/>
    </source>
</evidence>
<evidence type="ECO:0000259" key="3">
    <source>
        <dbReference type="Pfam" id="PF06414"/>
    </source>
</evidence>
<evidence type="ECO:0000313" key="5">
    <source>
        <dbReference type="Proteomes" id="UP000030106"/>
    </source>
</evidence>
<keyword evidence="1" id="KW-0547">Nucleotide-binding</keyword>
<dbReference type="HOGENOM" id="CLU_043074_1_0_1"/>
<evidence type="ECO:0000256" key="1">
    <source>
        <dbReference type="ARBA" id="ARBA00022741"/>
    </source>
</evidence>
<evidence type="ECO:0000256" key="2">
    <source>
        <dbReference type="ARBA" id="ARBA00022840"/>
    </source>
</evidence>
<dbReference type="InterPro" id="IPR027417">
    <property type="entry name" value="P-loop_NTPase"/>
</dbReference>
<feature type="domain" description="Zeta toxin" evidence="3">
    <location>
        <begin position="40"/>
        <end position="229"/>
    </location>
</feature>
<dbReference type="GO" id="GO:0005524">
    <property type="term" value="F:ATP binding"/>
    <property type="evidence" value="ECO:0007669"/>
    <property type="project" value="UniProtKB-KW"/>
</dbReference>
<dbReference type="SUPFAM" id="SSF52540">
    <property type="entry name" value="P-loop containing nucleoside triphosphate hydrolases"/>
    <property type="match status" value="1"/>
</dbReference>
<accession>A0A0A2VN95</accession>
<dbReference type="AlphaFoldDB" id="A0A0A2VN95"/>